<dbReference type="RefSeq" id="WP_344477026.1">
    <property type="nucleotide sequence ID" value="NZ_BAAASB010000007.1"/>
</dbReference>
<keyword evidence="1" id="KW-1133">Transmembrane helix</keyword>
<comment type="caution">
    <text evidence="3">The sequence shown here is derived from an EMBL/GenBank/DDBJ whole genome shotgun (WGS) entry which is preliminary data.</text>
</comment>
<dbReference type="EMBL" id="JBHSKP010000001">
    <property type="protein sequence ID" value="MFC5150699.1"/>
    <property type="molecule type" value="Genomic_DNA"/>
</dbReference>
<accession>A0ABW0ADC2</accession>
<protein>
    <submittedName>
        <fullName evidence="3">TadE/TadG family type IV pilus assembly protein</fullName>
    </submittedName>
</protein>
<name>A0ABW0ADC2_9ACTN</name>
<gene>
    <name evidence="3" type="ORF">ACFPRH_02990</name>
</gene>
<dbReference type="Proteomes" id="UP001596160">
    <property type="component" value="Unassembled WGS sequence"/>
</dbReference>
<evidence type="ECO:0000313" key="4">
    <source>
        <dbReference type="Proteomes" id="UP001596160"/>
    </source>
</evidence>
<evidence type="ECO:0000313" key="3">
    <source>
        <dbReference type="EMBL" id="MFC5150699.1"/>
    </source>
</evidence>
<evidence type="ECO:0000259" key="2">
    <source>
        <dbReference type="Pfam" id="PF07811"/>
    </source>
</evidence>
<proteinExistence type="predicted"/>
<keyword evidence="4" id="KW-1185">Reference proteome</keyword>
<keyword evidence="1" id="KW-0472">Membrane</keyword>
<feature type="transmembrane region" description="Helical" evidence="1">
    <location>
        <begin position="35"/>
        <end position="54"/>
    </location>
</feature>
<feature type="domain" description="TadE-like" evidence="2">
    <location>
        <begin position="33"/>
        <end position="75"/>
    </location>
</feature>
<keyword evidence="1" id="KW-0812">Transmembrane</keyword>
<dbReference type="InterPro" id="IPR012495">
    <property type="entry name" value="TadE-like_dom"/>
</dbReference>
<organism evidence="3 4">
    <name type="scientific">Streptomyces amakusaensis</name>
    <dbReference type="NCBI Taxonomy" id="67271"/>
    <lineage>
        <taxon>Bacteria</taxon>
        <taxon>Bacillati</taxon>
        <taxon>Actinomycetota</taxon>
        <taxon>Actinomycetes</taxon>
        <taxon>Kitasatosporales</taxon>
        <taxon>Streptomycetaceae</taxon>
        <taxon>Streptomyces</taxon>
    </lineage>
</organism>
<sequence length="147" mass="14973">MRSHVRAGRTAPAPAAAPGWARLVRARLREDRGQAAVEFTGTLPVILATLALLWQAALIGYSFSLAGNAADAGARAGAVDGPAACEAAAREDLPAAWLAGARFGCPGNGGDLYEVSITFSVPVLFPGVLDLPFTFAADAAAVNEVPS</sequence>
<evidence type="ECO:0000256" key="1">
    <source>
        <dbReference type="SAM" id="Phobius"/>
    </source>
</evidence>
<dbReference type="Pfam" id="PF07811">
    <property type="entry name" value="TadE"/>
    <property type="match status" value="1"/>
</dbReference>
<reference evidence="4" key="1">
    <citation type="journal article" date="2019" name="Int. J. Syst. Evol. Microbiol.">
        <title>The Global Catalogue of Microorganisms (GCM) 10K type strain sequencing project: providing services to taxonomists for standard genome sequencing and annotation.</title>
        <authorList>
            <consortium name="The Broad Institute Genomics Platform"/>
            <consortium name="The Broad Institute Genome Sequencing Center for Infectious Disease"/>
            <person name="Wu L."/>
            <person name="Ma J."/>
        </authorList>
    </citation>
    <scope>NUCLEOTIDE SEQUENCE [LARGE SCALE GENOMIC DNA]</scope>
    <source>
        <strain evidence="4">PCU 266</strain>
    </source>
</reference>